<dbReference type="InterPro" id="IPR000086">
    <property type="entry name" value="NUDIX_hydrolase_dom"/>
</dbReference>
<evidence type="ECO:0000256" key="6">
    <source>
        <dbReference type="ARBA" id="ARBA00023211"/>
    </source>
</evidence>
<reference evidence="8 9" key="1">
    <citation type="submission" date="2019-01" db="EMBL/GenBank/DDBJ databases">
        <title>Senegalimassilia sp. nov. KGMB04484 isolated human feces.</title>
        <authorList>
            <person name="Han K.-I."/>
            <person name="Kim J.-S."/>
            <person name="Lee K.C."/>
            <person name="Suh M.K."/>
            <person name="Eom M.K."/>
            <person name="Lee J.H."/>
            <person name="Park S.-H."/>
            <person name="Kang S.W."/>
            <person name="Park J.-E."/>
            <person name="Oh B.S."/>
            <person name="Yu S.Y."/>
            <person name="Choi S.-H."/>
            <person name="Lee D.H."/>
            <person name="Yoon H."/>
            <person name="Kim B.-Y."/>
            <person name="Lee J.H."/>
            <person name="Lee J.-S."/>
        </authorList>
    </citation>
    <scope>NUCLEOTIDE SEQUENCE [LARGE SCALE GENOMIC DNA]</scope>
    <source>
        <strain evidence="8 9">KGMB04484</strain>
    </source>
</reference>
<dbReference type="OrthoDB" id="7183442at2"/>
<keyword evidence="3" id="KW-0479">Metal-binding</keyword>
<accession>A0A4Q2K1X9</accession>
<keyword evidence="9" id="KW-1185">Reference proteome</keyword>
<dbReference type="PANTHER" id="PTHR12318">
    <property type="entry name" value="TESTOSTERONE-REGULATED PROTEIN RP2"/>
    <property type="match status" value="1"/>
</dbReference>
<evidence type="ECO:0000256" key="1">
    <source>
        <dbReference type="ARBA" id="ARBA00001936"/>
    </source>
</evidence>
<evidence type="ECO:0000256" key="3">
    <source>
        <dbReference type="ARBA" id="ARBA00022723"/>
    </source>
</evidence>
<evidence type="ECO:0000256" key="4">
    <source>
        <dbReference type="ARBA" id="ARBA00022801"/>
    </source>
</evidence>
<keyword evidence="6" id="KW-0464">Manganese</keyword>
<comment type="cofactor">
    <cofactor evidence="1">
        <name>Mn(2+)</name>
        <dbReference type="ChEBI" id="CHEBI:29035"/>
    </cofactor>
</comment>
<name>A0A4Q2K1X9_9ACTN</name>
<dbReference type="Gene3D" id="3.90.79.10">
    <property type="entry name" value="Nucleoside Triphosphate Pyrophosphohydrolase"/>
    <property type="match status" value="1"/>
</dbReference>
<dbReference type="GO" id="GO:0046872">
    <property type="term" value="F:metal ion binding"/>
    <property type="evidence" value="ECO:0007669"/>
    <property type="project" value="UniProtKB-KW"/>
</dbReference>
<evidence type="ECO:0000256" key="5">
    <source>
        <dbReference type="ARBA" id="ARBA00022842"/>
    </source>
</evidence>
<dbReference type="EMBL" id="SDPW01000001">
    <property type="protein sequence ID" value="RXZ54280.1"/>
    <property type="molecule type" value="Genomic_DNA"/>
</dbReference>
<dbReference type="PROSITE" id="PS51462">
    <property type="entry name" value="NUDIX"/>
    <property type="match status" value="1"/>
</dbReference>
<comment type="cofactor">
    <cofactor evidence="2">
        <name>Mg(2+)</name>
        <dbReference type="ChEBI" id="CHEBI:18420"/>
    </cofactor>
</comment>
<dbReference type="InterPro" id="IPR039121">
    <property type="entry name" value="NUDT19"/>
</dbReference>
<sequence length="301" mass="33276">MNESRVLGITDVLSQGSQLEYTVPEKSLERVGAFVDAQRSGSNQNAPVTPRLSSTVMLLRERAHPQDGSSFAVFMQQRASSMAFVPDAVVFPGGSFDAMDDTYEIPWEGPSPSQWAQRMGCSEDTARRAFVTAAREVFEESGVLLARRKDGSELLNLAGSEELQSARSLLVGHKLAFGQLLSDMGLVLWTDLFCPCAHWVTPPSEPRRYSTFFFRAKMPQGQCADGKTSEAVRTGWANPEWLLEQQRAGALLIMPPTISNLCDLTQAQNVTEACAQRQTIHVYPEPTRKEDGTLVFRSVVR</sequence>
<dbReference type="PANTHER" id="PTHR12318:SF0">
    <property type="entry name" value="ACYL-COENZYME A DIPHOSPHATASE NUDT19"/>
    <property type="match status" value="1"/>
</dbReference>
<dbReference type="Proteomes" id="UP000293345">
    <property type="component" value="Unassembled WGS sequence"/>
</dbReference>
<protein>
    <submittedName>
        <fullName evidence="8">NUDIX hydrolase</fullName>
    </submittedName>
</protein>
<proteinExistence type="predicted"/>
<dbReference type="CDD" id="cd18870">
    <property type="entry name" value="NUDIX_AcylCoAdiphos_Nudt19"/>
    <property type="match status" value="1"/>
</dbReference>
<dbReference type="SUPFAM" id="SSF55811">
    <property type="entry name" value="Nudix"/>
    <property type="match status" value="1"/>
</dbReference>
<evidence type="ECO:0000313" key="8">
    <source>
        <dbReference type="EMBL" id="RXZ54280.1"/>
    </source>
</evidence>
<organism evidence="8 9">
    <name type="scientific">Senegalimassilia faecalis</name>
    <dbReference type="NCBI Taxonomy" id="2509433"/>
    <lineage>
        <taxon>Bacteria</taxon>
        <taxon>Bacillati</taxon>
        <taxon>Actinomycetota</taxon>
        <taxon>Coriobacteriia</taxon>
        <taxon>Coriobacteriales</taxon>
        <taxon>Coriobacteriaceae</taxon>
        <taxon>Senegalimassilia</taxon>
    </lineage>
</organism>
<dbReference type="GO" id="GO:0016818">
    <property type="term" value="F:hydrolase activity, acting on acid anhydrides, in phosphorus-containing anhydrides"/>
    <property type="evidence" value="ECO:0007669"/>
    <property type="project" value="InterPro"/>
</dbReference>
<evidence type="ECO:0000256" key="2">
    <source>
        <dbReference type="ARBA" id="ARBA00001946"/>
    </source>
</evidence>
<keyword evidence="4 8" id="KW-0378">Hydrolase</keyword>
<feature type="domain" description="Nudix hydrolase" evidence="7">
    <location>
        <begin position="49"/>
        <end position="259"/>
    </location>
</feature>
<evidence type="ECO:0000313" key="9">
    <source>
        <dbReference type="Proteomes" id="UP000293345"/>
    </source>
</evidence>
<evidence type="ECO:0000259" key="7">
    <source>
        <dbReference type="PROSITE" id="PS51462"/>
    </source>
</evidence>
<comment type="caution">
    <text evidence="8">The sequence shown here is derived from an EMBL/GenBank/DDBJ whole genome shotgun (WGS) entry which is preliminary data.</text>
</comment>
<dbReference type="AlphaFoldDB" id="A0A4Q2K1X9"/>
<keyword evidence="5" id="KW-0460">Magnesium</keyword>
<dbReference type="InterPro" id="IPR015797">
    <property type="entry name" value="NUDIX_hydrolase-like_dom_sf"/>
</dbReference>
<gene>
    <name evidence="8" type="ORF">ET524_07155</name>
</gene>